<name>A0A2P2N2G9_RHIMU</name>
<organism evidence="1">
    <name type="scientific">Rhizophora mucronata</name>
    <name type="common">Asiatic mangrove</name>
    <dbReference type="NCBI Taxonomy" id="61149"/>
    <lineage>
        <taxon>Eukaryota</taxon>
        <taxon>Viridiplantae</taxon>
        <taxon>Streptophyta</taxon>
        <taxon>Embryophyta</taxon>
        <taxon>Tracheophyta</taxon>
        <taxon>Spermatophyta</taxon>
        <taxon>Magnoliopsida</taxon>
        <taxon>eudicotyledons</taxon>
        <taxon>Gunneridae</taxon>
        <taxon>Pentapetalae</taxon>
        <taxon>rosids</taxon>
        <taxon>fabids</taxon>
        <taxon>Malpighiales</taxon>
        <taxon>Rhizophoraceae</taxon>
        <taxon>Rhizophora</taxon>
    </lineage>
</organism>
<accession>A0A2P2N2G9</accession>
<evidence type="ECO:0000313" key="1">
    <source>
        <dbReference type="EMBL" id="MBX36682.1"/>
    </source>
</evidence>
<proteinExistence type="predicted"/>
<dbReference type="AlphaFoldDB" id="A0A2P2N2G9"/>
<reference evidence="1" key="1">
    <citation type="submission" date="2018-02" db="EMBL/GenBank/DDBJ databases">
        <title>Rhizophora mucronata_Transcriptome.</title>
        <authorList>
            <person name="Meera S.P."/>
            <person name="Sreeshan A."/>
            <person name="Augustine A."/>
        </authorList>
    </citation>
    <scope>NUCLEOTIDE SEQUENCE</scope>
    <source>
        <tissue evidence="1">Leaf</tissue>
    </source>
</reference>
<dbReference type="EMBL" id="GGEC01056198">
    <property type="protein sequence ID" value="MBX36682.1"/>
    <property type="molecule type" value="Transcribed_RNA"/>
</dbReference>
<protein>
    <submittedName>
        <fullName evidence="1">Uncharacterized protein</fullName>
    </submittedName>
</protein>
<sequence length="133" mass="16109">MRPIQKFPIIILPFMFMIHIPKGHISKLVPHRNHPQMITRQKPHYQYPPRHNPCNILRFQTHRPQINTTLKLPFLYLNCITQTLTFNHTLNQITRDPITFLLFYNLTNPAYFIFNWDTQMGLLFKGKRFPYVY</sequence>